<evidence type="ECO:0000313" key="3">
    <source>
        <dbReference type="Proteomes" id="UP001160148"/>
    </source>
</evidence>
<dbReference type="EMBL" id="CARXXK010000002">
    <property type="protein sequence ID" value="CAI6353302.1"/>
    <property type="molecule type" value="Genomic_DNA"/>
</dbReference>
<evidence type="ECO:0000259" key="1">
    <source>
        <dbReference type="Pfam" id="PF12017"/>
    </source>
</evidence>
<dbReference type="Pfam" id="PF12017">
    <property type="entry name" value="Tnp_P_element"/>
    <property type="match status" value="1"/>
</dbReference>
<dbReference type="Proteomes" id="UP001160148">
    <property type="component" value="Unassembled WGS sequence"/>
</dbReference>
<reference evidence="2 3" key="1">
    <citation type="submission" date="2023-01" db="EMBL/GenBank/DDBJ databases">
        <authorList>
            <person name="Whitehead M."/>
        </authorList>
    </citation>
    <scope>NUCLEOTIDE SEQUENCE [LARGE SCALE GENOMIC DNA]</scope>
</reference>
<dbReference type="InterPro" id="IPR021896">
    <property type="entry name" value="THAP9-like_HTH"/>
</dbReference>
<sequence>MTLRSISPKCYRYLRDKLEFPLPGLSTLRQWAGQFNMDKGILKDVLMLLKNMGKSLSEMDKVTVISFNETYVSQKLCYN</sequence>
<keyword evidence="3" id="KW-1185">Reference proteome</keyword>
<protein>
    <recommendedName>
        <fullName evidence="1">THAP9-like helix-turn-helix domain-containing protein</fullName>
    </recommendedName>
</protein>
<accession>A0AAV0WBX2</accession>
<name>A0AAV0WBX2_9HEMI</name>
<comment type="caution">
    <text evidence="2">The sequence shown here is derived from an EMBL/GenBank/DDBJ whole genome shotgun (WGS) entry which is preliminary data.</text>
</comment>
<feature type="domain" description="THAP9-like helix-turn-helix" evidence="1">
    <location>
        <begin position="1"/>
        <end position="31"/>
    </location>
</feature>
<dbReference type="AlphaFoldDB" id="A0AAV0WBX2"/>
<proteinExistence type="predicted"/>
<gene>
    <name evidence="2" type="ORF">MEUPH1_LOCUS9438</name>
</gene>
<evidence type="ECO:0000313" key="2">
    <source>
        <dbReference type="EMBL" id="CAI6353302.1"/>
    </source>
</evidence>
<organism evidence="2 3">
    <name type="scientific">Macrosiphum euphorbiae</name>
    <name type="common">potato aphid</name>
    <dbReference type="NCBI Taxonomy" id="13131"/>
    <lineage>
        <taxon>Eukaryota</taxon>
        <taxon>Metazoa</taxon>
        <taxon>Ecdysozoa</taxon>
        <taxon>Arthropoda</taxon>
        <taxon>Hexapoda</taxon>
        <taxon>Insecta</taxon>
        <taxon>Pterygota</taxon>
        <taxon>Neoptera</taxon>
        <taxon>Paraneoptera</taxon>
        <taxon>Hemiptera</taxon>
        <taxon>Sternorrhyncha</taxon>
        <taxon>Aphidomorpha</taxon>
        <taxon>Aphidoidea</taxon>
        <taxon>Aphididae</taxon>
        <taxon>Macrosiphini</taxon>
        <taxon>Macrosiphum</taxon>
    </lineage>
</organism>